<dbReference type="Gene3D" id="3.30.428.10">
    <property type="entry name" value="HIT-like"/>
    <property type="match status" value="1"/>
</dbReference>
<dbReference type="SUPFAM" id="SSF54197">
    <property type="entry name" value="HIT-like"/>
    <property type="match status" value="1"/>
</dbReference>
<feature type="short sequence motif" description="Histidine triad motif" evidence="2 3">
    <location>
        <begin position="97"/>
        <end position="101"/>
    </location>
</feature>
<name>A0AAW7XHL3_9GAMM</name>
<evidence type="ECO:0000313" key="5">
    <source>
        <dbReference type="EMBL" id="MDO6452883.1"/>
    </source>
</evidence>
<dbReference type="Pfam" id="PF11969">
    <property type="entry name" value="DcpS_C"/>
    <property type="match status" value="1"/>
</dbReference>
<dbReference type="GO" id="GO:0003824">
    <property type="term" value="F:catalytic activity"/>
    <property type="evidence" value="ECO:0007669"/>
    <property type="project" value="InterPro"/>
</dbReference>
<proteinExistence type="predicted"/>
<protein>
    <submittedName>
        <fullName evidence="5">Histidine triad nucleotide-binding protein</fullName>
    </submittedName>
</protein>
<dbReference type="AlphaFoldDB" id="A0AAW7XHL3"/>
<dbReference type="PROSITE" id="PS00892">
    <property type="entry name" value="HIT_1"/>
    <property type="match status" value="1"/>
</dbReference>
<dbReference type="InterPro" id="IPR036265">
    <property type="entry name" value="HIT-like_sf"/>
</dbReference>
<dbReference type="PRINTS" id="PR00332">
    <property type="entry name" value="HISTRIAD"/>
</dbReference>
<reference evidence="5" key="1">
    <citation type="submission" date="2023-07" db="EMBL/GenBank/DDBJ databases">
        <title>Genome content predicts the carbon catabolic preferences of heterotrophic bacteria.</title>
        <authorList>
            <person name="Gralka M."/>
        </authorList>
    </citation>
    <scope>NUCLEOTIDE SEQUENCE</scope>
    <source>
        <strain evidence="5">I2M16</strain>
    </source>
</reference>
<evidence type="ECO:0000256" key="2">
    <source>
        <dbReference type="PIRSR" id="PIRSR601310-3"/>
    </source>
</evidence>
<dbReference type="InterPro" id="IPR019808">
    <property type="entry name" value="Histidine_triad_CS"/>
</dbReference>
<dbReference type="InterPro" id="IPR011146">
    <property type="entry name" value="HIT-like"/>
</dbReference>
<dbReference type="EMBL" id="JAUOPG010000002">
    <property type="protein sequence ID" value="MDO6452883.1"/>
    <property type="molecule type" value="Genomic_DNA"/>
</dbReference>
<dbReference type="RefSeq" id="WP_303548963.1">
    <property type="nucleotide sequence ID" value="NZ_JAUOPG010000002.1"/>
</dbReference>
<feature type="domain" description="HIT" evidence="4">
    <location>
        <begin position="4"/>
        <end position="113"/>
    </location>
</feature>
<dbReference type="PANTHER" id="PTHR23089">
    <property type="entry name" value="HISTIDINE TRIAD HIT PROTEIN"/>
    <property type="match status" value="1"/>
</dbReference>
<organism evidence="5 6">
    <name type="scientific">Neptunomonas phycophila</name>
    <dbReference type="NCBI Taxonomy" id="1572645"/>
    <lineage>
        <taxon>Bacteria</taxon>
        <taxon>Pseudomonadati</taxon>
        <taxon>Pseudomonadota</taxon>
        <taxon>Gammaproteobacteria</taxon>
        <taxon>Oceanospirillales</taxon>
        <taxon>Oceanospirillaceae</taxon>
        <taxon>Neptunomonas</taxon>
    </lineage>
</organism>
<sequence length="121" mass="13468">MDCLFCKIVNQEIPADILYEDDLVIAFSDINPQAPFHCLVIPKKHINTLNDITEQDRELVGHMVATAGKIAADKGFAQEGYRTVFNCNSHGGQTVYHIHLHVLGGKPLGWPPYQDTLKTPV</sequence>
<dbReference type="Proteomes" id="UP001169862">
    <property type="component" value="Unassembled WGS sequence"/>
</dbReference>
<evidence type="ECO:0000256" key="3">
    <source>
        <dbReference type="PROSITE-ProRule" id="PRU00464"/>
    </source>
</evidence>
<gene>
    <name evidence="5" type="ORF">Q4490_04835</name>
</gene>
<comment type="caution">
    <text evidence="5">The sequence shown here is derived from an EMBL/GenBank/DDBJ whole genome shotgun (WGS) entry which is preliminary data.</text>
</comment>
<evidence type="ECO:0000313" key="6">
    <source>
        <dbReference type="Proteomes" id="UP001169862"/>
    </source>
</evidence>
<dbReference type="InterPro" id="IPR001310">
    <property type="entry name" value="Histidine_triad_HIT"/>
</dbReference>
<dbReference type="PROSITE" id="PS51084">
    <property type="entry name" value="HIT_2"/>
    <property type="match status" value="1"/>
</dbReference>
<evidence type="ECO:0000259" key="4">
    <source>
        <dbReference type="PROSITE" id="PS51084"/>
    </source>
</evidence>
<accession>A0AAW7XHL3</accession>
<feature type="active site" description="Tele-AMP-histidine intermediate" evidence="1">
    <location>
        <position position="99"/>
    </location>
</feature>
<dbReference type="CDD" id="cd01276">
    <property type="entry name" value="PKCI_related"/>
    <property type="match status" value="1"/>
</dbReference>
<evidence type="ECO:0000256" key="1">
    <source>
        <dbReference type="PIRSR" id="PIRSR601310-1"/>
    </source>
</evidence>